<keyword evidence="3" id="KW-1185">Reference proteome</keyword>
<keyword evidence="1" id="KW-0812">Transmembrane</keyword>
<keyword evidence="1" id="KW-0472">Membrane</keyword>
<dbReference type="EMBL" id="LELG01000046">
    <property type="protein sequence ID" value="KMQ80739.1"/>
    <property type="molecule type" value="Genomic_DNA"/>
</dbReference>
<accession>A0ABR5HN26</accession>
<gene>
    <name evidence="2" type="ORF">BPMI_02633</name>
</gene>
<evidence type="ECO:0000313" key="3">
    <source>
        <dbReference type="Proteomes" id="UP000242951"/>
    </source>
</evidence>
<sequence>MIRWVLTTFIALAILSGSLPWLRKLGIRRLPDDFTLRLRRKEYSFPFMSTVLLPILPSLIARAL</sequence>
<evidence type="ECO:0000256" key="1">
    <source>
        <dbReference type="SAM" id="Phobius"/>
    </source>
</evidence>
<organism evidence="2 3">
    <name type="scientific">Candidatus Burkholderia pumila</name>
    <dbReference type="NCBI Taxonomy" id="1090375"/>
    <lineage>
        <taxon>Bacteria</taxon>
        <taxon>Pseudomonadati</taxon>
        <taxon>Pseudomonadota</taxon>
        <taxon>Betaproteobacteria</taxon>
        <taxon>Burkholderiales</taxon>
        <taxon>Burkholderiaceae</taxon>
        <taxon>Burkholderia</taxon>
    </lineage>
</organism>
<evidence type="ECO:0000313" key="2">
    <source>
        <dbReference type="EMBL" id="KMQ80739.1"/>
    </source>
</evidence>
<dbReference type="Proteomes" id="UP000242951">
    <property type="component" value="Unassembled WGS sequence"/>
</dbReference>
<dbReference type="InterPro" id="IPR021320">
    <property type="entry name" value="DUF2905"/>
</dbReference>
<protein>
    <recommendedName>
        <fullName evidence="4">DUF2905 domain-containing protein</fullName>
    </recommendedName>
</protein>
<name>A0ABR5HN26_9BURK</name>
<keyword evidence="1" id="KW-1133">Transmembrane helix</keyword>
<evidence type="ECO:0008006" key="4">
    <source>
        <dbReference type="Google" id="ProtNLM"/>
    </source>
</evidence>
<proteinExistence type="predicted"/>
<reference evidence="2 3" key="1">
    <citation type="submission" date="2015-06" db="EMBL/GenBank/DDBJ databases">
        <title>Comparative genomics of Burkholderia leaf nodule symbionts.</title>
        <authorList>
            <person name="Carlier A."/>
            <person name="Eberl L."/>
            <person name="Pinto-Carbo M."/>
        </authorList>
    </citation>
    <scope>NUCLEOTIDE SEQUENCE [LARGE SCALE GENOMIC DNA]</scope>
    <source>
        <strain evidence="2 3">UZHbot3</strain>
    </source>
</reference>
<comment type="caution">
    <text evidence="2">The sequence shown here is derived from an EMBL/GenBank/DDBJ whole genome shotgun (WGS) entry which is preliminary data.</text>
</comment>
<dbReference type="Pfam" id="PF11146">
    <property type="entry name" value="DUF2905"/>
    <property type="match status" value="1"/>
</dbReference>
<feature type="transmembrane region" description="Helical" evidence="1">
    <location>
        <begin position="44"/>
        <end position="61"/>
    </location>
</feature>